<dbReference type="PANTHER" id="PTHR43280:SF2">
    <property type="entry name" value="HTH-TYPE TRANSCRIPTIONAL REGULATOR EXSA"/>
    <property type="match status" value="1"/>
</dbReference>
<gene>
    <name evidence="5" type="ORF">FLL45_05160</name>
</gene>
<name>A0A545TKA0_9GAMM</name>
<dbReference type="EMBL" id="VIKR01000001">
    <property type="protein sequence ID" value="TQV77591.1"/>
    <property type="molecule type" value="Genomic_DNA"/>
</dbReference>
<reference evidence="5 6" key="1">
    <citation type="submission" date="2019-06" db="EMBL/GenBank/DDBJ databases">
        <title>Draft genome of Aliikangiella marina GYP-15.</title>
        <authorList>
            <person name="Wang G."/>
        </authorList>
    </citation>
    <scope>NUCLEOTIDE SEQUENCE [LARGE SCALE GENOMIC DNA]</scope>
    <source>
        <strain evidence="5 6">GYP-15</strain>
    </source>
</reference>
<dbReference type="SMART" id="SM00342">
    <property type="entry name" value="HTH_ARAC"/>
    <property type="match status" value="1"/>
</dbReference>
<accession>A0A545TKA0</accession>
<dbReference type="PROSITE" id="PS01124">
    <property type="entry name" value="HTH_ARAC_FAMILY_2"/>
    <property type="match status" value="1"/>
</dbReference>
<evidence type="ECO:0000256" key="3">
    <source>
        <dbReference type="ARBA" id="ARBA00023163"/>
    </source>
</evidence>
<organism evidence="5 6">
    <name type="scientific">Aliikangiella marina</name>
    <dbReference type="NCBI Taxonomy" id="1712262"/>
    <lineage>
        <taxon>Bacteria</taxon>
        <taxon>Pseudomonadati</taxon>
        <taxon>Pseudomonadota</taxon>
        <taxon>Gammaproteobacteria</taxon>
        <taxon>Oceanospirillales</taxon>
        <taxon>Pleioneaceae</taxon>
        <taxon>Aliikangiella</taxon>
    </lineage>
</organism>
<dbReference type="Pfam" id="PF12833">
    <property type="entry name" value="HTH_18"/>
    <property type="match status" value="1"/>
</dbReference>
<dbReference type="InterPro" id="IPR009057">
    <property type="entry name" value="Homeodomain-like_sf"/>
</dbReference>
<keyword evidence="1" id="KW-0805">Transcription regulation</keyword>
<dbReference type="AlphaFoldDB" id="A0A545TKA0"/>
<protein>
    <submittedName>
        <fullName evidence="5">Helix-turn-helix transcriptional regulator</fullName>
    </submittedName>
</protein>
<comment type="caution">
    <text evidence="5">The sequence shown here is derived from an EMBL/GenBank/DDBJ whole genome shotgun (WGS) entry which is preliminary data.</text>
</comment>
<evidence type="ECO:0000313" key="5">
    <source>
        <dbReference type="EMBL" id="TQV77591.1"/>
    </source>
</evidence>
<evidence type="ECO:0000259" key="4">
    <source>
        <dbReference type="PROSITE" id="PS01124"/>
    </source>
</evidence>
<dbReference type="Proteomes" id="UP000317839">
    <property type="component" value="Unassembled WGS sequence"/>
</dbReference>
<evidence type="ECO:0000256" key="2">
    <source>
        <dbReference type="ARBA" id="ARBA00023125"/>
    </source>
</evidence>
<evidence type="ECO:0000313" key="6">
    <source>
        <dbReference type="Proteomes" id="UP000317839"/>
    </source>
</evidence>
<dbReference type="OrthoDB" id="5295226at2"/>
<keyword evidence="3" id="KW-0804">Transcription</keyword>
<proteinExistence type="predicted"/>
<keyword evidence="6" id="KW-1185">Reference proteome</keyword>
<dbReference type="SUPFAM" id="SSF46689">
    <property type="entry name" value="Homeodomain-like"/>
    <property type="match status" value="1"/>
</dbReference>
<dbReference type="GO" id="GO:0043565">
    <property type="term" value="F:sequence-specific DNA binding"/>
    <property type="evidence" value="ECO:0007669"/>
    <property type="project" value="InterPro"/>
</dbReference>
<sequence>MKPAIWINPGVVAIYGSSIDAASHSHHSIQVIWCKEDLDCKLNNKAIAGTTLVNSMVEHQLEMSEGWVLLIEPNSNLGAELSAKLAGELYKSFPISNFTINELSKETEEINDYLEPLFSELGLTQQFLVLNENKVKDKRIQQLLTELNQCLKGDCIKPSSWRASEVAKQLALSESRFLHLFSEEMGISWRPYLLWRRMMCAIQALVNNKSATEAAYLAGFSDSAHLSRTFRKNFGMSIRQALSLF</sequence>
<dbReference type="InterPro" id="IPR018060">
    <property type="entry name" value="HTH_AraC"/>
</dbReference>
<dbReference type="Gene3D" id="1.10.10.60">
    <property type="entry name" value="Homeodomain-like"/>
    <property type="match status" value="1"/>
</dbReference>
<evidence type="ECO:0000256" key="1">
    <source>
        <dbReference type="ARBA" id="ARBA00023015"/>
    </source>
</evidence>
<dbReference type="GO" id="GO:0003700">
    <property type="term" value="F:DNA-binding transcription factor activity"/>
    <property type="evidence" value="ECO:0007669"/>
    <property type="project" value="InterPro"/>
</dbReference>
<feature type="domain" description="HTH araC/xylS-type" evidence="4">
    <location>
        <begin position="141"/>
        <end position="244"/>
    </location>
</feature>
<keyword evidence="2" id="KW-0238">DNA-binding</keyword>
<dbReference type="PANTHER" id="PTHR43280">
    <property type="entry name" value="ARAC-FAMILY TRANSCRIPTIONAL REGULATOR"/>
    <property type="match status" value="1"/>
</dbReference>